<sequence length="202" mass="22900">MQWGKSGHRALVDTGETHNFISEGKAKRLIFDPIVCVCGWKQRCKGDGWRSLDDQFGQLSLTSQLYYRKKKEVDRNEIRLAAIFDSDLILGEEVDWEARIYRFGSKHSKKRTGKGGGIGTTGLPNPNAQKTYWSATAAYDPMWCVLLRLLASKSCNHISMVKEKGTSNGHRIERQRKKASGNRIWKQRLVDIGTVTAQQAKE</sequence>
<keyword evidence="2" id="KW-1185">Reference proteome</keyword>
<reference evidence="1 2" key="2">
    <citation type="journal article" date="2022" name="Mol. Ecol. Resour.">
        <title>The genomes of chicory, endive, great burdock and yacon provide insights into Asteraceae paleo-polyploidization history and plant inulin production.</title>
        <authorList>
            <person name="Fan W."/>
            <person name="Wang S."/>
            <person name="Wang H."/>
            <person name="Wang A."/>
            <person name="Jiang F."/>
            <person name="Liu H."/>
            <person name="Zhao H."/>
            <person name="Xu D."/>
            <person name="Zhang Y."/>
        </authorList>
    </citation>
    <scope>NUCLEOTIDE SEQUENCE [LARGE SCALE GENOMIC DNA]</scope>
    <source>
        <strain evidence="2">cv. Yunnan</strain>
        <tissue evidence="1">Leaves</tissue>
    </source>
</reference>
<dbReference type="Proteomes" id="UP001056120">
    <property type="component" value="Linkage Group LG22"/>
</dbReference>
<name>A0ACB9BUP2_9ASTR</name>
<dbReference type="EMBL" id="CM042039">
    <property type="protein sequence ID" value="KAI3725777.1"/>
    <property type="molecule type" value="Genomic_DNA"/>
</dbReference>
<comment type="caution">
    <text evidence="1">The sequence shown here is derived from an EMBL/GenBank/DDBJ whole genome shotgun (WGS) entry which is preliminary data.</text>
</comment>
<proteinExistence type="predicted"/>
<reference evidence="2" key="1">
    <citation type="journal article" date="2022" name="Mol. Ecol. Resour.">
        <title>The genomes of chicory, endive, great burdock and yacon provide insights into Asteraceae palaeo-polyploidization history and plant inulin production.</title>
        <authorList>
            <person name="Fan W."/>
            <person name="Wang S."/>
            <person name="Wang H."/>
            <person name="Wang A."/>
            <person name="Jiang F."/>
            <person name="Liu H."/>
            <person name="Zhao H."/>
            <person name="Xu D."/>
            <person name="Zhang Y."/>
        </authorList>
    </citation>
    <scope>NUCLEOTIDE SEQUENCE [LARGE SCALE GENOMIC DNA]</scope>
    <source>
        <strain evidence="2">cv. Yunnan</strain>
    </source>
</reference>
<protein>
    <submittedName>
        <fullName evidence="1">Uncharacterized protein</fullName>
    </submittedName>
</protein>
<evidence type="ECO:0000313" key="1">
    <source>
        <dbReference type="EMBL" id="KAI3725777.1"/>
    </source>
</evidence>
<organism evidence="1 2">
    <name type="scientific">Smallanthus sonchifolius</name>
    <dbReference type="NCBI Taxonomy" id="185202"/>
    <lineage>
        <taxon>Eukaryota</taxon>
        <taxon>Viridiplantae</taxon>
        <taxon>Streptophyta</taxon>
        <taxon>Embryophyta</taxon>
        <taxon>Tracheophyta</taxon>
        <taxon>Spermatophyta</taxon>
        <taxon>Magnoliopsida</taxon>
        <taxon>eudicotyledons</taxon>
        <taxon>Gunneridae</taxon>
        <taxon>Pentapetalae</taxon>
        <taxon>asterids</taxon>
        <taxon>campanulids</taxon>
        <taxon>Asterales</taxon>
        <taxon>Asteraceae</taxon>
        <taxon>Asteroideae</taxon>
        <taxon>Heliantheae alliance</taxon>
        <taxon>Millerieae</taxon>
        <taxon>Smallanthus</taxon>
    </lineage>
</organism>
<gene>
    <name evidence="1" type="ORF">L1987_65570</name>
</gene>
<accession>A0ACB9BUP2</accession>
<evidence type="ECO:0000313" key="2">
    <source>
        <dbReference type="Proteomes" id="UP001056120"/>
    </source>
</evidence>